<dbReference type="Gene3D" id="3.40.630.30">
    <property type="match status" value="1"/>
</dbReference>
<evidence type="ECO:0000313" key="1">
    <source>
        <dbReference type="EMBL" id="HIS93306.1"/>
    </source>
</evidence>
<dbReference type="Proteomes" id="UP000824140">
    <property type="component" value="Unassembled WGS sequence"/>
</dbReference>
<dbReference type="EMBL" id="DVJN01000191">
    <property type="protein sequence ID" value="HIS93306.1"/>
    <property type="molecule type" value="Genomic_DNA"/>
</dbReference>
<gene>
    <name evidence="1" type="ORF">IAA84_09850</name>
</gene>
<reference evidence="1" key="2">
    <citation type="journal article" date="2021" name="PeerJ">
        <title>Extensive microbial diversity within the chicken gut microbiome revealed by metagenomics and culture.</title>
        <authorList>
            <person name="Gilroy R."/>
            <person name="Ravi A."/>
            <person name="Getino M."/>
            <person name="Pursley I."/>
            <person name="Horton D.L."/>
            <person name="Alikhan N.F."/>
            <person name="Baker D."/>
            <person name="Gharbi K."/>
            <person name="Hall N."/>
            <person name="Watson M."/>
            <person name="Adriaenssens E.M."/>
            <person name="Foster-Nyarko E."/>
            <person name="Jarju S."/>
            <person name="Secka A."/>
            <person name="Antonio M."/>
            <person name="Oren A."/>
            <person name="Chaudhuri R.R."/>
            <person name="La Ragione R."/>
            <person name="Hildebrand F."/>
            <person name="Pallen M.J."/>
        </authorList>
    </citation>
    <scope>NUCLEOTIDE SEQUENCE</scope>
    <source>
        <strain evidence="1">13766</strain>
    </source>
</reference>
<name>A0A9D1G128_9FIRM</name>
<dbReference type="InterPro" id="IPR016181">
    <property type="entry name" value="Acyl_CoA_acyltransferase"/>
</dbReference>
<dbReference type="AlphaFoldDB" id="A0A9D1G128"/>
<accession>A0A9D1G128</accession>
<comment type="caution">
    <text evidence="1">The sequence shown here is derived from an EMBL/GenBank/DDBJ whole genome shotgun (WGS) entry which is preliminary data.</text>
</comment>
<protein>
    <recommendedName>
        <fullName evidence="3">N-acetyltransferase domain-containing protein</fullName>
    </recommendedName>
</protein>
<dbReference type="SUPFAM" id="SSF55729">
    <property type="entry name" value="Acyl-CoA N-acyltransferases (Nat)"/>
    <property type="match status" value="1"/>
</dbReference>
<evidence type="ECO:0008006" key="3">
    <source>
        <dbReference type="Google" id="ProtNLM"/>
    </source>
</evidence>
<reference evidence="1" key="1">
    <citation type="submission" date="2020-10" db="EMBL/GenBank/DDBJ databases">
        <authorList>
            <person name="Gilroy R."/>
        </authorList>
    </citation>
    <scope>NUCLEOTIDE SEQUENCE</scope>
    <source>
        <strain evidence="1">13766</strain>
    </source>
</reference>
<evidence type="ECO:0000313" key="2">
    <source>
        <dbReference type="Proteomes" id="UP000824140"/>
    </source>
</evidence>
<proteinExistence type="predicted"/>
<organism evidence="1 2">
    <name type="scientific">Candidatus Alectryocaccomicrobium excrementavium</name>
    <dbReference type="NCBI Taxonomy" id="2840668"/>
    <lineage>
        <taxon>Bacteria</taxon>
        <taxon>Bacillati</taxon>
        <taxon>Bacillota</taxon>
        <taxon>Clostridia</taxon>
        <taxon>Candidatus Alectryocaccomicrobium</taxon>
    </lineage>
</organism>
<sequence length="256" mass="27724">MTGIEVRSRGRVAARAEVARGCFARLYLRDDIGAARELFARILAYQVGLGESACVGPVSRTPTRLGEGVRIFGFDRADRLSPAQGPHYARILEACGAQVVRRDRLYEISVPVDMRDWTRMAERFGAEASLSGLSRALCAQVARVAGLPEAQMARTLAALPRPQIAIARVRGALAGYMIVLPNGRLFRLAEARVLPSYQRRGAIAALVCAVAPRLGRVAEAGVIDVENRASALLAERAGGKRVAEFAFYRLTKTCTT</sequence>